<dbReference type="EMBL" id="PVYX01000002">
    <property type="protein sequence ID" value="PRX54452.1"/>
    <property type="molecule type" value="Genomic_DNA"/>
</dbReference>
<accession>A0A2T0MAL8</accession>
<evidence type="ECO:0000256" key="4">
    <source>
        <dbReference type="ARBA" id="ARBA00023136"/>
    </source>
</evidence>
<dbReference type="RefSeq" id="WP_106145729.1">
    <property type="nucleotide sequence ID" value="NZ_PVYX01000002.1"/>
</dbReference>
<dbReference type="Pfam" id="PF13675">
    <property type="entry name" value="PilJ"/>
    <property type="match status" value="1"/>
</dbReference>
<sequence>MKVKGMKLFKKGFRAYYLLVVSVVLLTILIQSLTQYTLSEQRSTALVVNLAGRQRMLSQRLLNELYSCRFHNCDYAEMKLTLTKLYQMNGILQEGSVGLKILPLEDPEILREFNRLEPHVEWLYSELRDFKSFDTINFSDVRYRVDRFLVIMDGIVNMFQRKSEKGIRTMMVVELELAIFSILIILFEFLFIVNPIINRILDQKKKLSEIAWHQSHVFSSHMKNISDLQYVLKVEKNQERQKEIYGFISEELDHLKTVSDNMVKSLENTTKQEKPHHFILRKVEHLLDKYKPSGKEKETIDDDTVHSVKL</sequence>
<dbReference type="AlphaFoldDB" id="A0A2T0MAL8"/>
<keyword evidence="3 5" id="KW-1133">Transmembrane helix</keyword>
<feature type="transmembrane region" description="Helical" evidence="5">
    <location>
        <begin position="177"/>
        <end position="197"/>
    </location>
</feature>
<reference evidence="7 8" key="1">
    <citation type="submission" date="2018-03" db="EMBL/GenBank/DDBJ databases">
        <title>Genomic Encyclopedia of Archaeal and Bacterial Type Strains, Phase II (KMG-II): from individual species to whole genera.</title>
        <authorList>
            <person name="Goeker M."/>
        </authorList>
    </citation>
    <scope>NUCLEOTIDE SEQUENCE [LARGE SCALE GENOMIC DNA]</scope>
    <source>
        <strain evidence="7 8">DSM 25027</strain>
    </source>
</reference>
<dbReference type="InterPro" id="IPR029095">
    <property type="entry name" value="NarX-like_N"/>
</dbReference>
<dbReference type="OrthoDB" id="9760839at2"/>
<dbReference type="Proteomes" id="UP000237640">
    <property type="component" value="Unassembled WGS sequence"/>
</dbReference>
<proteinExistence type="predicted"/>
<evidence type="ECO:0000256" key="2">
    <source>
        <dbReference type="ARBA" id="ARBA00022692"/>
    </source>
</evidence>
<keyword evidence="8" id="KW-1185">Reference proteome</keyword>
<evidence type="ECO:0000313" key="7">
    <source>
        <dbReference type="EMBL" id="PRX54452.1"/>
    </source>
</evidence>
<organism evidence="7 8">
    <name type="scientific">Flagellimonas meridianipacifica</name>
    <dbReference type="NCBI Taxonomy" id="1080225"/>
    <lineage>
        <taxon>Bacteria</taxon>
        <taxon>Pseudomonadati</taxon>
        <taxon>Bacteroidota</taxon>
        <taxon>Flavobacteriia</taxon>
        <taxon>Flavobacteriales</taxon>
        <taxon>Flavobacteriaceae</taxon>
        <taxon>Flagellimonas</taxon>
    </lineage>
</organism>
<comment type="subcellular location">
    <subcellularLocation>
        <location evidence="1">Membrane</location>
        <topology evidence="1">Multi-pass membrane protein</topology>
    </subcellularLocation>
</comment>
<dbReference type="GO" id="GO:0016020">
    <property type="term" value="C:membrane"/>
    <property type="evidence" value="ECO:0007669"/>
    <property type="project" value="UniProtKB-SubCell"/>
</dbReference>
<protein>
    <submittedName>
        <fullName evidence="7">PilJ/NarX-like methyl-accepting chemotaxis transducer</fullName>
    </submittedName>
</protein>
<evidence type="ECO:0000256" key="3">
    <source>
        <dbReference type="ARBA" id="ARBA00022989"/>
    </source>
</evidence>
<name>A0A2T0MAL8_9FLAO</name>
<keyword evidence="2 5" id="KW-0812">Transmembrane</keyword>
<keyword evidence="4 5" id="KW-0472">Membrane</keyword>
<evidence type="ECO:0000256" key="1">
    <source>
        <dbReference type="ARBA" id="ARBA00004141"/>
    </source>
</evidence>
<evidence type="ECO:0000313" key="8">
    <source>
        <dbReference type="Proteomes" id="UP000237640"/>
    </source>
</evidence>
<comment type="caution">
    <text evidence="7">The sequence shown here is derived from an EMBL/GenBank/DDBJ whole genome shotgun (WGS) entry which is preliminary data.</text>
</comment>
<evidence type="ECO:0000259" key="6">
    <source>
        <dbReference type="Pfam" id="PF13675"/>
    </source>
</evidence>
<evidence type="ECO:0000256" key="5">
    <source>
        <dbReference type="SAM" id="Phobius"/>
    </source>
</evidence>
<feature type="domain" description="NarX-like N-terminal" evidence="6">
    <location>
        <begin position="36"/>
        <end position="72"/>
    </location>
</feature>
<gene>
    <name evidence="7" type="ORF">CLV81_2853</name>
</gene>